<feature type="domain" description="FAD-binding PCMH-type" evidence="10">
    <location>
        <begin position="51"/>
        <end position="231"/>
    </location>
</feature>
<reference evidence="12" key="1">
    <citation type="submission" date="2024-07" db="EMBL/GenBank/DDBJ databases">
        <title>Two chromosome-level genome assemblies of Korean endemic species Abeliophyllum distichum and Forsythia ovata (Oleaceae).</title>
        <authorList>
            <person name="Jang H."/>
        </authorList>
    </citation>
    <scope>NUCLEOTIDE SEQUENCE [LARGE SCALE GENOMIC DNA]</scope>
</reference>
<protein>
    <recommendedName>
        <fullName evidence="4">L-gulonolactone oxidase</fullName>
        <ecNumber evidence="4">1.1.3.8</ecNumber>
    </recommendedName>
</protein>
<evidence type="ECO:0000256" key="4">
    <source>
        <dbReference type="ARBA" id="ARBA00013121"/>
    </source>
</evidence>
<dbReference type="InterPro" id="IPR006094">
    <property type="entry name" value="Oxid_FAD_bind_N"/>
</dbReference>
<dbReference type="Pfam" id="PF04030">
    <property type="entry name" value="ALO"/>
    <property type="match status" value="1"/>
</dbReference>
<dbReference type="PROSITE" id="PS51387">
    <property type="entry name" value="FAD_PCMH"/>
    <property type="match status" value="1"/>
</dbReference>
<comment type="catalytic activity">
    <reaction evidence="8">
        <text>L-gulono-1,4-lactone + O2 = L-ascorbate + H2O2 + H(+)</text>
        <dbReference type="Rhea" id="RHEA:32363"/>
        <dbReference type="ChEBI" id="CHEBI:15378"/>
        <dbReference type="ChEBI" id="CHEBI:15379"/>
        <dbReference type="ChEBI" id="CHEBI:16240"/>
        <dbReference type="ChEBI" id="CHEBI:17587"/>
        <dbReference type="ChEBI" id="CHEBI:38290"/>
        <dbReference type="EC" id="1.1.3.8"/>
    </reaction>
</comment>
<dbReference type="SUPFAM" id="SSF56176">
    <property type="entry name" value="FAD-binding/transporter-associated domain-like"/>
    <property type="match status" value="1"/>
</dbReference>
<evidence type="ECO:0000256" key="1">
    <source>
        <dbReference type="ARBA" id="ARBA00001974"/>
    </source>
</evidence>
<comment type="caution">
    <text evidence="11">The sequence shown here is derived from an EMBL/GenBank/DDBJ whole genome shotgun (WGS) entry which is preliminary data.</text>
</comment>
<dbReference type="InterPro" id="IPR016169">
    <property type="entry name" value="FAD-bd_PCMH_sub2"/>
</dbReference>
<name>A0ABD1WMU1_9LAMI</name>
<evidence type="ECO:0000256" key="8">
    <source>
        <dbReference type="ARBA" id="ARBA00048083"/>
    </source>
</evidence>
<comment type="cofactor">
    <cofactor evidence="1">
        <name>FAD</name>
        <dbReference type="ChEBI" id="CHEBI:57692"/>
    </cofactor>
</comment>
<proteinExistence type="inferred from homology"/>
<feature type="signal peptide" evidence="9">
    <location>
        <begin position="1"/>
        <end position="22"/>
    </location>
</feature>
<evidence type="ECO:0000256" key="2">
    <source>
        <dbReference type="ARBA" id="ARBA00005147"/>
    </source>
</evidence>
<dbReference type="Pfam" id="PF01565">
    <property type="entry name" value="FAD_binding_4"/>
    <property type="match status" value="1"/>
</dbReference>
<evidence type="ECO:0000256" key="6">
    <source>
        <dbReference type="ARBA" id="ARBA00022729"/>
    </source>
</evidence>
<dbReference type="PANTHER" id="PTHR13878">
    <property type="entry name" value="GULONOLACTONE OXIDASE"/>
    <property type="match status" value="1"/>
</dbReference>
<sequence length="608" mass="67690">MGSKLLWRKCIFFIMIICMVNCSPPEDPIKCSLKNYNCTITNAYGAFPDRSICRAAKVVYPTTEEELILAVANATMANTKMKVATRTSHSIPKLVCPEGDNGLLISTKYLNRTLDVNVSSMTMTVESGMTLRQLINDAAKAKLALPYAPYWWGLTIGGMMGTGAHGSSLWGLGSQVHDYVIRLRIVTPATAEEGYAKVRTLEIGNPELDAAKVSLGVLGVISQVTLKLQPLFKRSVTYVTKNDSNFENDAISFGRQHEYADFTWYPSQKQVVYRIDDRVATNTSGNGLLDYPGFRSTVSLVLSSLRIAEETEESLSDADGKCTNGKFTTAILKTMAYGLTNDGILFTGYPVVGYQNRLQASGTCLDSLEDLTITACPWDHRVKSLFFHQTTFSISLSQVKNFIEDVQKLVALEPKSMCGLDLYSGILMRYVTASTAYLGKQEDALDFDITYYRSKNPMSPRLYEDILEEIEQIAMFKYGALPHWGKNRNVAFDGVINKYKSATEFLKVKNKYDPTGLFSSSWTDQILGLNGEVVIVDKEGCALEGLCICSQDSHCAPEKNYFCRPGKVYEKSRVCTKVDTNKANIFLGSRYEICSKSILSLVLIIWYF</sequence>
<dbReference type="AlphaFoldDB" id="A0ABD1WMU1"/>
<dbReference type="InterPro" id="IPR007173">
    <property type="entry name" value="ALO_C"/>
</dbReference>
<evidence type="ECO:0000313" key="12">
    <source>
        <dbReference type="Proteomes" id="UP001604277"/>
    </source>
</evidence>
<dbReference type="Gene3D" id="3.30.70.2520">
    <property type="match status" value="1"/>
</dbReference>
<feature type="chain" id="PRO_5044865770" description="L-gulonolactone oxidase" evidence="9">
    <location>
        <begin position="23"/>
        <end position="608"/>
    </location>
</feature>
<dbReference type="PANTHER" id="PTHR13878:SF67">
    <property type="entry name" value="L-GULONOLACTONE OXIDASE 5"/>
    <property type="match status" value="1"/>
</dbReference>
<evidence type="ECO:0000256" key="3">
    <source>
        <dbReference type="ARBA" id="ARBA00005466"/>
    </source>
</evidence>
<dbReference type="NCBIfam" id="TIGR01677">
    <property type="entry name" value="pln_FAD_oxido"/>
    <property type="match status" value="1"/>
</dbReference>
<dbReference type="InterPro" id="IPR016166">
    <property type="entry name" value="FAD-bd_PCMH"/>
</dbReference>
<accession>A0ABD1WMU1</accession>
<comment type="similarity">
    <text evidence="3">Belongs to the oxygen-dependent FAD-linked oxidoreductase family.</text>
</comment>
<dbReference type="InterPro" id="IPR010030">
    <property type="entry name" value="GULO_Plant"/>
</dbReference>
<dbReference type="EMBL" id="JBFOLJ010000003">
    <property type="protein sequence ID" value="KAL2551009.1"/>
    <property type="molecule type" value="Genomic_DNA"/>
</dbReference>
<evidence type="ECO:0000256" key="9">
    <source>
        <dbReference type="SAM" id="SignalP"/>
    </source>
</evidence>
<keyword evidence="7" id="KW-0560">Oxidoreductase</keyword>
<dbReference type="FunFam" id="3.30.70.2520:FF:000003">
    <property type="entry name" value="L-gulonolactone oxidase 2"/>
    <property type="match status" value="1"/>
</dbReference>
<evidence type="ECO:0000313" key="11">
    <source>
        <dbReference type="EMBL" id="KAL2551009.1"/>
    </source>
</evidence>
<dbReference type="Proteomes" id="UP001604277">
    <property type="component" value="Unassembled WGS sequence"/>
</dbReference>
<keyword evidence="6 9" id="KW-0732">Signal</keyword>
<organism evidence="11 12">
    <name type="scientific">Forsythia ovata</name>
    <dbReference type="NCBI Taxonomy" id="205694"/>
    <lineage>
        <taxon>Eukaryota</taxon>
        <taxon>Viridiplantae</taxon>
        <taxon>Streptophyta</taxon>
        <taxon>Embryophyta</taxon>
        <taxon>Tracheophyta</taxon>
        <taxon>Spermatophyta</taxon>
        <taxon>Magnoliopsida</taxon>
        <taxon>eudicotyledons</taxon>
        <taxon>Gunneridae</taxon>
        <taxon>Pentapetalae</taxon>
        <taxon>asterids</taxon>
        <taxon>lamiids</taxon>
        <taxon>Lamiales</taxon>
        <taxon>Oleaceae</taxon>
        <taxon>Forsythieae</taxon>
        <taxon>Forsythia</taxon>
    </lineage>
</organism>
<dbReference type="EC" id="1.1.3.8" evidence="4"/>
<evidence type="ECO:0000259" key="10">
    <source>
        <dbReference type="PROSITE" id="PS51387"/>
    </source>
</evidence>
<dbReference type="Pfam" id="PF22906">
    <property type="entry name" value="GULLO2-like_3rd"/>
    <property type="match status" value="1"/>
</dbReference>
<dbReference type="Gene3D" id="3.30.465.10">
    <property type="match status" value="1"/>
</dbReference>
<dbReference type="GO" id="GO:0019853">
    <property type="term" value="P:L-ascorbic acid biosynthetic process"/>
    <property type="evidence" value="ECO:0007669"/>
    <property type="project" value="UniProtKB-KW"/>
</dbReference>
<gene>
    <name evidence="11" type="ORF">Fot_12539</name>
</gene>
<comment type="pathway">
    <text evidence="2">Cofactor biosynthesis; L-ascorbate biosynthesis.</text>
</comment>
<keyword evidence="5" id="KW-0060">Ascorbate biosynthesis</keyword>
<dbReference type="InterPro" id="IPR050432">
    <property type="entry name" value="FAD-linked_Oxidoreductases_BP"/>
</dbReference>
<dbReference type="InterPro" id="IPR055154">
    <property type="entry name" value="GULLO2-like_C"/>
</dbReference>
<dbReference type="GO" id="GO:0050105">
    <property type="term" value="F:L-gulonolactone oxidase activity"/>
    <property type="evidence" value="ECO:0007669"/>
    <property type="project" value="UniProtKB-EC"/>
</dbReference>
<dbReference type="InterPro" id="IPR036318">
    <property type="entry name" value="FAD-bd_PCMH-like_sf"/>
</dbReference>
<evidence type="ECO:0000256" key="7">
    <source>
        <dbReference type="ARBA" id="ARBA00023002"/>
    </source>
</evidence>
<keyword evidence="12" id="KW-1185">Reference proteome</keyword>
<dbReference type="FunFam" id="3.30.465.10:FF:000033">
    <property type="entry name" value="L-gulonolactone oxidase 5"/>
    <property type="match status" value="1"/>
</dbReference>
<evidence type="ECO:0000256" key="5">
    <source>
        <dbReference type="ARBA" id="ARBA00022644"/>
    </source>
</evidence>